<dbReference type="Proteomes" id="UP000537989">
    <property type="component" value="Unassembled WGS sequence"/>
</dbReference>
<keyword evidence="2" id="KW-1185">Reference proteome</keyword>
<comment type="caution">
    <text evidence="1">The sequence shown here is derived from an EMBL/GenBank/DDBJ whole genome shotgun (WGS) entry which is preliminary data.</text>
</comment>
<organism evidence="1 2">
    <name type="scientific">Fusarium austroamericanum</name>
    <dbReference type="NCBI Taxonomy" id="282268"/>
    <lineage>
        <taxon>Eukaryota</taxon>
        <taxon>Fungi</taxon>
        <taxon>Dikarya</taxon>
        <taxon>Ascomycota</taxon>
        <taxon>Pezizomycotina</taxon>
        <taxon>Sordariomycetes</taxon>
        <taxon>Hypocreomycetidae</taxon>
        <taxon>Hypocreales</taxon>
        <taxon>Nectriaceae</taxon>
        <taxon>Fusarium</taxon>
    </lineage>
</organism>
<gene>
    <name evidence="1" type="ORF">FAUST_10007</name>
</gene>
<sequence>MWEFVYTITDSASLWIRAALNLTFYIRFPIHPARTQLLSWGDIQRGSPHHFGHRGCVLRYHVFYRLDNSVVKGLVDPGKLTLEVLTPGSVPTIRPDCVEEGDFVFMDVKPSCKPLFKLLGSKAPCEEQEDLTAEGNQPDEAVVIVASPLSEAPCLVP</sequence>
<protein>
    <submittedName>
        <fullName evidence="1">Uncharacterized protein</fullName>
    </submittedName>
</protein>
<evidence type="ECO:0000313" key="2">
    <source>
        <dbReference type="Proteomes" id="UP000537989"/>
    </source>
</evidence>
<dbReference type="EMBL" id="JAAMOD010000365">
    <property type="protein sequence ID" value="KAF5230081.1"/>
    <property type="molecule type" value="Genomic_DNA"/>
</dbReference>
<dbReference type="AlphaFoldDB" id="A0AAN5Z1N8"/>
<proteinExistence type="predicted"/>
<evidence type="ECO:0000313" key="1">
    <source>
        <dbReference type="EMBL" id="KAF5230081.1"/>
    </source>
</evidence>
<name>A0AAN5Z1N8_FUSAU</name>
<reference evidence="1 2" key="1">
    <citation type="submission" date="2020-02" db="EMBL/GenBank/DDBJ databases">
        <title>Identification and distribution of gene clusters putatively required for synthesis of sphingolipid metabolism inhibitors in phylogenetically diverse species of the filamentous fungus Fusarium.</title>
        <authorList>
            <person name="Kim H.-S."/>
            <person name="Busman M."/>
            <person name="Brown D.W."/>
            <person name="Divon H."/>
            <person name="Uhlig S."/>
            <person name="Proctor R.H."/>
        </authorList>
    </citation>
    <scope>NUCLEOTIDE SEQUENCE [LARGE SCALE GENOMIC DNA]</scope>
    <source>
        <strain evidence="1 2">NRRL 2903</strain>
    </source>
</reference>
<accession>A0AAN5Z1N8</accession>